<dbReference type="STRING" id="984486.A0A1E3R022"/>
<keyword evidence="3" id="KW-1185">Reference proteome</keyword>
<dbReference type="AlphaFoldDB" id="A0A1E3R022"/>
<dbReference type="OrthoDB" id="5594612at2759"/>
<dbReference type="Proteomes" id="UP000094336">
    <property type="component" value="Unassembled WGS sequence"/>
</dbReference>
<dbReference type="GO" id="GO:0042144">
    <property type="term" value="P:vacuole fusion, non-autophagic"/>
    <property type="evidence" value="ECO:0007669"/>
    <property type="project" value="InterPro"/>
</dbReference>
<protein>
    <recommendedName>
        <fullName evidence="4">IMD domain-containing protein</fullName>
    </recommendedName>
</protein>
<dbReference type="InterPro" id="IPR027267">
    <property type="entry name" value="AH/BAR_dom_sf"/>
</dbReference>
<feature type="region of interest" description="Disordered" evidence="1">
    <location>
        <begin position="355"/>
        <end position="401"/>
    </location>
</feature>
<dbReference type="GO" id="GO:0005543">
    <property type="term" value="F:phospholipid binding"/>
    <property type="evidence" value="ECO:0007669"/>
    <property type="project" value="InterPro"/>
</dbReference>
<dbReference type="RefSeq" id="XP_018988010.1">
    <property type="nucleotide sequence ID" value="XM_019127528.1"/>
</dbReference>
<dbReference type="GO" id="GO:0000329">
    <property type="term" value="C:fungal-type vacuole membrane"/>
    <property type="evidence" value="ECO:0007669"/>
    <property type="project" value="InterPro"/>
</dbReference>
<dbReference type="GeneID" id="30145381"/>
<dbReference type="PANTHER" id="PTHR38407:SF1">
    <property type="entry name" value="PROTEIN IVY1"/>
    <property type="match status" value="1"/>
</dbReference>
<evidence type="ECO:0000313" key="3">
    <source>
        <dbReference type="Proteomes" id="UP000094336"/>
    </source>
</evidence>
<dbReference type="PANTHER" id="PTHR38407">
    <property type="entry name" value="PROTEIN IVY1"/>
    <property type="match status" value="1"/>
</dbReference>
<feature type="compositionally biased region" description="Basic and acidic residues" evidence="1">
    <location>
        <begin position="357"/>
        <end position="367"/>
    </location>
</feature>
<dbReference type="Gene3D" id="1.20.1270.60">
    <property type="entry name" value="Arfaptin homology (AH) domain/BAR domain"/>
    <property type="match status" value="1"/>
</dbReference>
<dbReference type="EMBL" id="KV454426">
    <property type="protein sequence ID" value="ODQ82682.1"/>
    <property type="molecule type" value="Genomic_DNA"/>
</dbReference>
<evidence type="ECO:0000313" key="2">
    <source>
        <dbReference type="EMBL" id="ODQ82682.1"/>
    </source>
</evidence>
<organism evidence="2 3">
    <name type="scientific">Babjeviella inositovora NRRL Y-12698</name>
    <dbReference type="NCBI Taxonomy" id="984486"/>
    <lineage>
        <taxon>Eukaryota</taxon>
        <taxon>Fungi</taxon>
        <taxon>Dikarya</taxon>
        <taxon>Ascomycota</taxon>
        <taxon>Saccharomycotina</taxon>
        <taxon>Pichiomycetes</taxon>
        <taxon>Serinales incertae sedis</taxon>
        <taxon>Babjeviella</taxon>
    </lineage>
</organism>
<name>A0A1E3R022_9ASCO</name>
<gene>
    <name evidence="2" type="ORF">BABINDRAFT_159212</name>
</gene>
<proteinExistence type="predicted"/>
<sequence length="401" mass="43712">MSEPAPVPMPSVTPVSVAPVTAYHSPETTAHDSRPPDHLSEFYSLLQGNQNRTSESFPRTDASFAPPLARRASNTTFSSIGPSVMDLPSLITASDVLQTKQSFLNLVRQAGKYREALLLVSEAASGFALALEDAARCKGSGAAADGLLSAGGLHYLVANHQQILALSIKSAFEVPVEKEIEAFETSITRAEAEFRTTIRAKNQALRARERENLRLSRMKSRNLAQYRTTLQALTFQVDEIDRLKHDYYLSSFEIVQAASERVLDRAGSVVRAQVEIYEGIARKGWSGGGLDDLIAQCPDPFNPDDEDEEAHLNGETTQLYVSLINTPLNSQEVPHVDSSTPTPTLKEEMLESLSLADPRDGNSDGKQESLGNASIKLSRRSSEASIEADDSFSLASPHLNR</sequence>
<evidence type="ECO:0008006" key="4">
    <source>
        <dbReference type="Google" id="ProtNLM"/>
    </source>
</evidence>
<accession>A0A1E3R022</accession>
<reference evidence="3" key="1">
    <citation type="submission" date="2016-05" db="EMBL/GenBank/DDBJ databases">
        <title>Comparative genomics of biotechnologically important yeasts.</title>
        <authorList>
            <consortium name="DOE Joint Genome Institute"/>
            <person name="Riley R."/>
            <person name="Haridas S."/>
            <person name="Wolfe K.H."/>
            <person name="Lopes M.R."/>
            <person name="Hittinger C.T."/>
            <person name="Goker M."/>
            <person name="Salamov A."/>
            <person name="Wisecaver J."/>
            <person name="Long T.M."/>
            <person name="Aerts A.L."/>
            <person name="Barry K."/>
            <person name="Choi C."/>
            <person name="Clum A."/>
            <person name="Coughlan A.Y."/>
            <person name="Deshpande S."/>
            <person name="Douglass A.P."/>
            <person name="Hanson S.J."/>
            <person name="Klenk H.-P."/>
            <person name="Labutti K."/>
            <person name="Lapidus A."/>
            <person name="Lindquist E."/>
            <person name="Lipzen A."/>
            <person name="Meier-Kolthoff J.P."/>
            <person name="Ohm R.A."/>
            <person name="Otillar R.P."/>
            <person name="Pangilinan J."/>
            <person name="Peng Y."/>
            <person name="Rokas A."/>
            <person name="Rosa C.A."/>
            <person name="Scheuner C."/>
            <person name="Sibirny A.A."/>
            <person name="Slot J.C."/>
            <person name="Stielow J.B."/>
            <person name="Sun H."/>
            <person name="Kurtzman C.P."/>
            <person name="Blackwell M."/>
            <person name="Grigoriev I.V."/>
            <person name="Jeffries T.W."/>
        </authorList>
    </citation>
    <scope>NUCLEOTIDE SEQUENCE [LARGE SCALE GENOMIC DNA]</scope>
    <source>
        <strain evidence="3">NRRL Y-12698</strain>
    </source>
</reference>
<dbReference type="InterPro" id="IPR037470">
    <property type="entry name" value="IVY1"/>
</dbReference>
<evidence type="ECO:0000256" key="1">
    <source>
        <dbReference type="SAM" id="MobiDB-lite"/>
    </source>
</evidence>